<feature type="region of interest" description="Disordered" evidence="1">
    <location>
        <begin position="48"/>
        <end position="106"/>
    </location>
</feature>
<keyword evidence="2" id="KW-0732">Signal</keyword>
<proteinExistence type="predicted"/>
<feature type="chain" id="PRO_5022808184" evidence="2">
    <location>
        <begin position="18"/>
        <end position="280"/>
    </location>
</feature>
<accession>A0A5C3LSY3</accession>
<reference evidence="3 4" key="1">
    <citation type="journal article" date="2019" name="Nat. Ecol. Evol.">
        <title>Megaphylogeny resolves global patterns of mushroom evolution.</title>
        <authorList>
            <person name="Varga T."/>
            <person name="Krizsan K."/>
            <person name="Foldi C."/>
            <person name="Dima B."/>
            <person name="Sanchez-Garcia M."/>
            <person name="Sanchez-Ramirez S."/>
            <person name="Szollosi G.J."/>
            <person name="Szarkandi J.G."/>
            <person name="Papp V."/>
            <person name="Albert L."/>
            <person name="Andreopoulos W."/>
            <person name="Angelini C."/>
            <person name="Antonin V."/>
            <person name="Barry K.W."/>
            <person name="Bougher N.L."/>
            <person name="Buchanan P."/>
            <person name="Buyck B."/>
            <person name="Bense V."/>
            <person name="Catcheside P."/>
            <person name="Chovatia M."/>
            <person name="Cooper J."/>
            <person name="Damon W."/>
            <person name="Desjardin D."/>
            <person name="Finy P."/>
            <person name="Geml J."/>
            <person name="Haridas S."/>
            <person name="Hughes K."/>
            <person name="Justo A."/>
            <person name="Karasinski D."/>
            <person name="Kautmanova I."/>
            <person name="Kiss B."/>
            <person name="Kocsube S."/>
            <person name="Kotiranta H."/>
            <person name="LaButti K.M."/>
            <person name="Lechner B.E."/>
            <person name="Liimatainen K."/>
            <person name="Lipzen A."/>
            <person name="Lukacs Z."/>
            <person name="Mihaltcheva S."/>
            <person name="Morgado L.N."/>
            <person name="Niskanen T."/>
            <person name="Noordeloos M.E."/>
            <person name="Ohm R.A."/>
            <person name="Ortiz-Santana B."/>
            <person name="Ovrebo C."/>
            <person name="Racz N."/>
            <person name="Riley R."/>
            <person name="Savchenko A."/>
            <person name="Shiryaev A."/>
            <person name="Soop K."/>
            <person name="Spirin V."/>
            <person name="Szebenyi C."/>
            <person name="Tomsovsky M."/>
            <person name="Tulloss R.E."/>
            <person name="Uehling J."/>
            <person name="Grigoriev I.V."/>
            <person name="Vagvolgyi C."/>
            <person name="Papp T."/>
            <person name="Martin F.M."/>
            <person name="Miettinen O."/>
            <person name="Hibbett D.S."/>
            <person name="Nagy L.G."/>
        </authorList>
    </citation>
    <scope>NUCLEOTIDE SEQUENCE [LARGE SCALE GENOMIC DNA]</scope>
    <source>
        <strain evidence="3 4">CBS 166.37</strain>
    </source>
</reference>
<sequence length="280" mass="31480">MFLWSVFNFGLGGFGLLYEEDEEQPDDKSYPLLQKMSFLTHVNDSLDEEWDGDSDSAYRNGDSRSSSDKTAVPSSPATTTPAIPDGTTLPSALTPIISKKNHSPNTRSVADVPVISSVICLQDEESFGPMYPFLWTSDGTTPLPAHIRHAISPSLDYEMGHSHLNCVLLIRRIRPESKEYFKSFIRRMPICNNNREFERFSRRLYRTCRMLGKLLVDEGALSQDQERGDVEETIVEEGVPSQDGDLVGGHLPKESSERKEIWRLANLTEERYDCAAGIGE</sequence>
<feature type="compositionally biased region" description="Low complexity" evidence="1">
    <location>
        <begin position="70"/>
        <end position="84"/>
    </location>
</feature>
<organism evidence="3 4">
    <name type="scientific">Crucibulum laeve</name>
    <dbReference type="NCBI Taxonomy" id="68775"/>
    <lineage>
        <taxon>Eukaryota</taxon>
        <taxon>Fungi</taxon>
        <taxon>Dikarya</taxon>
        <taxon>Basidiomycota</taxon>
        <taxon>Agaricomycotina</taxon>
        <taxon>Agaricomycetes</taxon>
        <taxon>Agaricomycetidae</taxon>
        <taxon>Agaricales</taxon>
        <taxon>Agaricineae</taxon>
        <taxon>Nidulariaceae</taxon>
        <taxon>Crucibulum</taxon>
    </lineage>
</organism>
<name>A0A5C3LSY3_9AGAR</name>
<evidence type="ECO:0000256" key="2">
    <source>
        <dbReference type="SAM" id="SignalP"/>
    </source>
</evidence>
<evidence type="ECO:0000256" key="1">
    <source>
        <dbReference type="SAM" id="MobiDB-lite"/>
    </source>
</evidence>
<dbReference type="Proteomes" id="UP000308652">
    <property type="component" value="Unassembled WGS sequence"/>
</dbReference>
<gene>
    <name evidence="3" type="ORF">BDQ12DRAFT_714715</name>
</gene>
<dbReference type="EMBL" id="ML213621">
    <property type="protein sequence ID" value="TFK35493.1"/>
    <property type="molecule type" value="Genomic_DNA"/>
</dbReference>
<evidence type="ECO:0000313" key="4">
    <source>
        <dbReference type="Proteomes" id="UP000308652"/>
    </source>
</evidence>
<evidence type="ECO:0000313" key="3">
    <source>
        <dbReference type="EMBL" id="TFK35493.1"/>
    </source>
</evidence>
<dbReference type="AlphaFoldDB" id="A0A5C3LSY3"/>
<protein>
    <submittedName>
        <fullName evidence="3">Uncharacterized protein</fullName>
    </submittedName>
</protein>
<feature type="signal peptide" evidence="2">
    <location>
        <begin position="1"/>
        <end position="17"/>
    </location>
</feature>
<keyword evidence="4" id="KW-1185">Reference proteome</keyword>